<gene>
    <name evidence="1" type="ORF">ARALYDRAFT_912785</name>
</gene>
<sequence length="61" mass="7077">MSKRIHDWSPKPLFIEKEAAQRSVLVYWAVNVSGPMKRINGPASALTKETHLREEFRLLSR</sequence>
<protein>
    <submittedName>
        <fullName evidence="1">Predicted protein</fullName>
    </submittedName>
</protein>
<name>D7MBS8_ARALL</name>
<dbReference type="Gramene" id="scaffold_700527.1">
    <property type="protein sequence ID" value="scaffold_700527.1"/>
    <property type="gene ID" value="scaffold_700527.1"/>
</dbReference>
<evidence type="ECO:0000313" key="2">
    <source>
        <dbReference type="Proteomes" id="UP000008694"/>
    </source>
</evidence>
<dbReference type="HOGENOM" id="CLU_2925739_0_0_1"/>
<reference evidence="2" key="1">
    <citation type="journal article" date="2011" name="Nat. Genet.">
        <title>The Arabidopsis lyrata genome sequence and the basis of rapid genome size change.</title>
        <authorList>
            <person name="Hu T.T."/>
            <person name="Pattyn P."/>
            <person name="Bakker E.G."/>
            <person name="Cao J."/>
            <person name="Cheng J.-F."/>
            <person name="Clark R.M."/>
            <person name="Fahlgren N."/>
            <person name="Fawcett J.A."/>
            <person name="Grimwood J."/>
            <person name="Gundlach H."/>
            <person name="Haberer G."/>
            <person name="Hollister J.D."/>
            <person name="Ossowski S."/>
            <person name="Ottilar R.P."/>
            <person name="Salamov A.A."/>
            <person name="Schneeberger K."/>
            <person name="Spannagl M."/>
            <person name="Wang X."/>
            <person name="Yang L."/>
            <person name="Nasrallah M.E."/>
            <person name="Bergelson J."/>
            <person name="Carrington J.C."/>
            <person name="Gaut B.S."/>
            <person name="Schmutz J."/>
            <person name="Mayer K.F.X."/>
            <person name="Van de Peer Y."/>
            <person name="Grigoriev I.V."/>
            <person name="Nordborg M."/>
            <person name="Weigel D."/>
            <person name="Guo Y.-L."/>
        </authorList>
    </citation>
    <scope>NUCLEOTIDE SEQUENCE [LARGE SCALE GENOMIC DNA]</scope>
    <source>
        <strain evidence="2">cv. MN47</strain>
    </source>
</reference>
<keyword evidence="2" id="KW-1185">Reference proteome</keyword>
<accession>D7MBS8</accession>
<dbReference type="EMBL" id="GL348719">
    <property type="protein sequence ID" value="EFH45319.1"/>
    <property type="molecule type" value="Genomic_DNA"/>
</dbReference>
<dbReference type="AlphaFoldDB" id="D7MBS8"/>
<organism evidence="2">
    <name type="scientific">Arabidopsis lyrata subsp. lyrata</name>
    <name type="common">Lyre-leaved rock-cress</name>
    <dbReference type="NCBI Taxonomy" id="81972"/>
    <lineage>
        <taxon>Eukaryota</taxon>
        <taxon>Viridiplantae</taxon>
        <taxon>Streptophyta</taxon>
        <taxon>Embryophyta</taxon>
        <taxon>Tracheophyta</taxon>
        <taxon>Spermatophyta</taxon>
        <taxon>Magnoliopsida</taxon>
        <taxon>eudicotyledons</taxon>
        <taxon>Gunneridae</taxon>
        <taxon>Pentapetalae</taxon>
        <taxon>rosids</taxon>
        <taxon>malvids</taxon>
        <taxon>Brassicales</taxon>
        <taxon>Brassicaceae</taxon>
        <taxon>Camelineae</taxon>
        <taxon>Arabidopsis</taxon>
    </lineage>
</organism>
<proteinExistence type="predicted"/>
<evidence type="ECO:0000313" key="1">
    <source>
        <dbReference type="EMBL" id="EFH45319.1"/>
    </source>
</evidence>
<dbReference type="Proteomes" id="UP000008694">
    <property type="component" value="Unassembled WGS sequence"/>
</dbReference>